<dbReference type="SUPFAM" id="SSF48452">
    <property type="entry name" value="TPR-like"/>
    <property type="match status" value="1"/>
</dbReference>
<dbReference type="InterPro" id="IPR054090">
    <property type="entry name" value="Cep192_Spd-2-like_dom"/>
</dbReference>
<organism evidence="2 3">
    <name type="scientific">Candidatus Chryseopegocella kryptomonas</name>
    <dbReference type="NCBI Taxonomy" id="1633643"/>
    <lineage>
        <taxon>Bacteria</taxon>
        <taxon>Pseudomonadati</taxon>
        <taxon>Candidatus Kryptoniota</taxon>
        <taxon>Candidatus Chryseopegocella</taxon>
    </lineage>
</organism>
<gene>
    <name evidence="2" type="ORF">JGI23_00219</name>
</gene>
<accession>A0A0P1MNN1</accession>
<evidence type="ECO:0000313" key="3">
    <source>
        <dbReference type="Proteomes" id="UP000199197"/>
    </source>
</evidence>
<dbReference type="OrthoDB" id="9810374at2"/>
<dbReference type="AlphaFoldDB" id="A0A0P1MNN1"/>
<evidence type="ECO:0000313" key="2">
    <source>
        <dbReference type="EMBL" id="CUS96988.1"/>
    </source>
</evidence>
<dbReference type="InterPro" id="IPR013783">
    <property type="entry name" value="Ig-like_fold"/>
</dbReference>
<dbReference type="Pfam" id="PF22073">
    <property type="entry name" value="Cep192_D4"/>
    <property type="match status" value="1"/>
</dbReference>
<dbReference type="RefSeq" id="WP_092347132.1">
    <property type="nucleotide sequence ID" value="NZ_CZVW01000002.1"/>
</dbReference>
<reference evidence="3" key="1">
    <citation type="submission" date="2015-11" db="EMBL/GenBank/DDBJ databases">
        <authorList>
            <person name="Varghese N."/>
        </authorList>
    </citation>
    <scope>NUCLEOTIDE SEQUENCE [LARGE SCALE GENOMIC DNA]</scope>
    <source>
        <strain evidence="3">JGI-23</strain>
    </source>
</reference>
<dbReference type="PROSITE" id="PS51257">
    <property type="entry name" value="PROKAR_LIPOPROTEIN"/>
    <property type="match status" value="1"/>
</dbReference>
<name>A0A0P1MNN1_9BACT</name>
<sequence>MLKVFKSRNFGLLSFLLTLSFLILFSSCKKATTGPSETIYMNVSPSVIDFGAVAVNSFKEMRLMIKNERNSSGNLTGSITVSGDGFSLMSGSQFSLAPGESIYVYVRFSPTAGATYNGTLSISHNATNLSSPKTVQLTGVGDAVINQIISLIQSGWQSFRNKNYNDALSKFDQAISLARTSSRYDSLQAEAECGRGWTRAFNRDFALAKNDFLNSLAHQSVSTSVSLNSKAGLAFVHHALNEFPSAIQRALEVLNVNQNYVFEYDSRIYYKRLRLVLAQSYYTLGDFQNSALQLDIIDPTNAPHSTDPTVLLRQIQDLWGRI</sequence>
<dbReference type="NCBIfam" id="NF012200">
    <property type="entry name" value="choice_anch_D"/>
    <property type="match status" value="1"/>
</dbReference>
<dbReference type="Gene3D" id="1.25.40.10">
    <property type="entry name" value="Tetratricopeptide repeat domain"/>
    <property type="match status" value="1"/>
</dbReference>
<keyword evidence="3" id="KW-1185">Reference proteome</keyword>
<proteinExistence type="predicted"/>
<dbReference type="Gene3D" id="2.60.40.10">
    <property type="entry name" value="Immunoglobulins"/>
    <property type="match status" value="1"/>
</dbReference>
<dbReference type="EMBL" id="CZVW01000002">
    <property type="protein sequence ID" value="CUS96988.1"/>
    <property type="molecule type" value="Genomic_DNA"/>
</dbReference>
<evidence type="ECO:0000259" key="1">
    <source>
        <dbReference type="Pfam" id="PF22073"/>
    </source>
</evidence>
<protein>
    <submittedName>
        <fullName evidence="2">Abnormal spindle-like microcephaly-assoc'd, ASPM-SPD-2-Hydin</fullName>
    </submittedName>
</protein>
<feature type="domain" description="Cep192/Spd-2-like" evidence="1">
    <location>
        <begin position="42"/>
        <end position="141"/>
    </location>
</feature>
<dbReference type="Proteomes" id="UP000199197">
    <property type="component" value="Unassembled WGS sequence"/>
</dbReference>
<dbReference type="InterPro" id="IPR011990">
    <property type="entry name" value="TPR-like_helical_dom_sf"/>
</dbReference>